<organism evidence="5 6">
    <name type="scientific">Anaerobiospirillum thomasii</name>
    <dbReference type="NCBI Taxonomy" id="179995"/>
    <lineage>
        <taxon>Bacteria</taxon>
        <taxon>Pseudomonadati</taxon>
        <taxon>Pseudomonadota</taxon>
        <taxon>Gammaproteobacteria</taxon>
        <taxon>Aeromonadales</taxon>
        <taxon>Succinivibrionaceae</taxon>
        <taxon>Anaerobiospirillum</taxon>
    </lineage>
</organism>
<evidence type="ECO:0000256" key="1">
    <source>
        <dbReference type="ARBA" id="ARBA00022448"/>
    </source>
</evidence>
<keyword evidence="3 5" id="KW-0067">ATP-binding</keyword>
<dbReference type="AlphaFoldDB" id="A0A2X0WGM7"/>
<dbReference type="PROSITE" id="PS50893">
    <property type="entry name" value="ABC_TRANSPORTER_2"/>
    <property type="match status" value="2"/>
</dbReference>
<dbReference type="GO" id="GO:0005524">
    <property type="term" value="F:ATP binding"/>
    <property type="evidence" value="ECO:0007669"/>
    <property type="project" value="UniProtKB-KW"/>
</dbReference>
<dbReference type="SMART" id="SM00382">
    <property type="entry name" value="AAA"/>
    <property type="match status" value="2"/>
</dbReference>
<protein>
    <submittedName>
        <fullName evidence="5">Uncharacterized ABC transporter ATP-binding protein HI_1470</fullName>
    </submittedName>
</protein>
<proteinExistence type="predicted"/>
<reference evidence="5 6" key="1">
    <citation type="submission" date="2018-06" db="EMBL/GenBank/DDBJ databases">
        <authorList>
            <consortium name="Pathogen Informatics"/>
            <person name="Doyle S."/>
        </authorList>
    </citation>
    <scope>NUCLEOTIDE SEQUENCE [LARGE SCALE GENOMIC DNA]</scope>
    <source>
        <strain evidence="5 6">NCTC13093</strain>
    </source>
</reference>
<gene>
    <name evidence="5" type="ORF">NCTC13093_00914</name>
</gene>
<evidence type="ECO:0000259" key="4">
    <source>
        <dbReference type="PROSITE" id="PS50893"/>
    </source>
</evidence>
<evidence type="ECO:0000256" key="2">
    <source>
        <dbReference type="ARBA" id="ARBA00022741"/>
    </source>
</evidence>
<keyword evidence="6" id="KW-1185">Reference proteome</keyword>
<keyword evidence="1" id="KW-0813">Transport</keyword>
<dbReference type="PROSITE" id="PS00211">
    <property type="entry name" value="ABC_TRANSPORTER_1"/>
    <property type="match status" value="1"/>
</dbReference>
<dbReference type="PANTHER" id="PTHR42734">
    <property type="entry name" value="METAL TRANSPORT SYSTEM ATP-BINDING PROTEIN TM_0124-RELATED"/>
    <property type="match status" value="1"/>
</dbReference>
<dbReference type="InterPro" id="IPR003439">
    <property type="entry name" value="ABC_transporter-like_ATP-bd"/>
</dbReference>
<feature type="domain" description="ABC transporter" evidence="4">
    <location>
        <begin position="255"/>
        <end position="484"/>
    </location>
</feature>
<feature type="domain" description="ABC transporter" evidence="4">
    <location>
        <begin position="1"/>
        <end position="234"/>
    </location>
</feature>
<dbReference type="EMBL" id="UAPV01000001">
    <property type="protein sequence ID" value="SPT69537.1"/>
    <property type="molecule type" value="Genomic_DNA"/>
</dbReference>
<dbReference type="InterPro" id="IPR003593">
    <property type="entry name" value="AAA+_ATPase"/>
</dbReference>
<dbReference type="InterPro" id="IPR017871">
    <property type="entry name" value="ABC_transporter-like_CS"/>
</dbReference>
<dbReference type="RefSeq" id="WP_113743697.1">
    <property type="nucleotide sequence ID" value="NZ_UAPV01000001.1"/>
</dbReference>
<dbReference type="Pfam" id="PF00005">
    <property type="entry name" value="ABC_tran"/>
    <property type="match status" value="2"/>
</dbReference>
<dbReference type="NCBIfam" id="NF008186">
    <property type="entry name" value="PRK10938.1"/>
    <property type="match status" value="1"/>
</dbReference>
<dbReference type="SUPFAM" id="SSF52540">
    <property type="entry name" value="P-loop containing nucleoside triphosphate hydrolases"/>
    <property type="match status" value="2"/>
</dbReference>
<dbReference type="Proteomes" id="UP000250086">
    <property type="component" value="Unassembled WGS sequence"/>
</dbReference>
<dbReference type="Gene3D" id="3.40.50.300">
    <property type="entry name" value="P-loop containing nucleotide triphosphate hydrolases"/>
    <property type="match status" value="2"/>
</dbReference>
<sequence>MELLNISKASFAIKEGLSCHIENLVVNTDSLWVLVGANASGKSSVAKAIAGAIECTNGQCVKDRSCKCALVSFERQSELFEDDFKYRNSDTNSDEELNGIRVSDYLSGCNKEYVTKAMELLHIDYLYDRPVRVLSGGEGRKIMIVKAICSDNNLIVLDTPFDALDTESRCRLIEIIEYIHQNTACAIVLIVNRKEEIPQSASNFGLISALSLKKTGDRKLLDDSDFASFLNIVSLPQITIPKAPFKFIQKDVAGDNLVTIHKVNITYDRVIFKDFDFTLNKGDHYQISGPNGCGKSTLISLITGDNPLVYVNDITVFGYKRGQGESIWDIKKYYGLVSGALHLDYRVSSPVINVILSGFYDSIGLYTKASDDEIKCARAWLEIAGLSHLQRRSFKELSFGQQRLVLIIRALIKIPPLLILDEPLQGLDTYGRELVKEFISVIIENSKTTVIFVSHHTEDTPRGIKYNLRFVPCDGGYTIENDRI</sequence>
<accession>A0A2X0WGM7</accession>
<dbReference type="GO" id="GO:0016887">
    <property type="term" value="F:ATP hydrolysis activity"/>
    <property type="evidence" value="ECO:0007669"/>
    <property type="project" value="InterPro"/>
</dbReference>
<dbReference type="InterPro" id="IPR050153">
    <property type="entry name" value="Metal_Ion_Import_ABC"/>
</dbReference>
<name>A0A2X0WGM7_9GAMM</name>
<evidence type="ECO:0000256" key="3">
    <source>
        <dbReference type="ARBA" id="ARBA00022840"/>
    </source>
</evidence>
<dbReference type="InterPro" id="IPR027417">
    <property type="entry name" value="P-loop_NTPase"/>
</dbReference>
<keyword evidence="2" id="KW-0547">Nucleotide-binding</keyword>
<evidence type="ECO:0000313" key="5">
    <source>
        <dbReference type="EMBL" id="SPT69537.1"/>
    </source>
</evidence>
<evidence type="ECO:0000313" key="6">
    <source>
        <dbReference type="Proteomes" id="UP000250086"/>
    </source>
</evidence>